<dbReference type="EMBL" id="UINC01126020">
    <property type="protein sequence ID" value="SVD04241.1"/>
    <property type="molecule type" value="Genomic_DNA"/>
</dbReference>
<feature type="non-terminal residue" evidence="1">
    <location>
        <position position="30"/>
    </location>
</feature>
<name>A0A382S5T3_9ZZZZ</name>
<sequence length="30" mass="3323">MAIGYAFVTRLAPEHCNRPIQRSSTPHPAT</sequence>
<organism evidence="1">
    <name type="scientific">marine metagenome</name>
    <dbReference type="NCBI Taxonomy" id="408172"/>
    <lineage>
        <taxon>unclassified sequences</taxon>
        <taxon>metagenomes</taxon>
        <taxon>ecological metagenomes</taxon>
    </lineage>
</organism>
<proteinExistence type="predicted"/>
<protein>
    <submittedName>
        <fullName evidence="1">Uncharacterized protein</fullName>
    </submittedName>
</protein>
<dbReference type="AlphaFoldDB" id="A0A382S5T3"/>
<reference evidence="1" key="1">
    <citation type="submission" date="2018-05" db="EMBL/GenBank/DDBJ databases">
        <authorList>
            <person name="Lanie J.A."/>
            <person name="Ng W.-L."/>
            <person name="Kazmierczak K.M."/>
            <person name="Andrzejewski T.M."/>
            <person name="Davidsen T.M."/>
            <person name="Wayne K.J."/>
            <person name="Tettelin H."/>
            <person name="Glass J.I."/>
            <person name="Rusch D."/>
            <person name="Podicherti R."/>
            <person name="Tsui H.-C.T."/>
            <person name="Winkler M.E."/>
        </authorList>
    </citation>
    <scope>NUCLEOTIDE SEQUENCE</scope>
</reference>
<evidence type="ECO:0000313" key="1">
    <source>
        <dbReference type="EMBL" id="SVD04241.1"/>
    </source>
</evidence>
<accession>A0A382S5T3</accession>
<gene>
    <name evidence="1" type="ORF">METZ01_LOCUS357095</name>
</gene>